<dbReference type="EMBL" id="MRZV01000583">
    <property type="protein sequence ID" value="PIK47389.1"/>
    <property type="molecule type" value="Genomic_DNA"/>
</dbReference>
<protein>
    <submittedName>
        <fullName evidence="1">Uncharacterized protein</fullName>
    </submittedName>
</protein>
<gene>
    <name evidence="1" type="ORF">BSL78_15750</name>
</gene>
<proteinExistence type="predicted"/>
<evidence type="ECO:0000313" key="2">
    <source>
        <dbReference type="Proteomes" id="UP000230750"/>
    </source>
</evidence>
<evidence type="ECO:0000313" key="1">
    <source>
        <dbReference type="EMBL" id="PIK47389.1"/>
    </source>
</evidence>
<reference evidence="1 2" key="1">
    <citation type="journal article" date="2017" name="PLoS Biol.">
        <title>The sea cucumber genome provides insights into morphological evolution and visceral regeneration.</title>
        <authorList>
            <person name="Zhang X."/>
            <person name="Sun L."/>
            <person name="Yuan J."/>
            <person name="Sun Y."/>
            <person name="Gao Y."/>
            <person name="Zhang L."/>
            <person name="Li S."/>
            <person name="Dai H."/>
            <person name="Hamel J.F."/>
            <person name="Liu C."/>
            <person name="Yu Y."/>
            <person name="Liu S."/>
            <person name="Lin W."/>
            <person name="Guo K."/>
            <person name="Jin S."/>
            <person name="Xu P."/>
            <person name="Storey K.B."/>
            <person name="Huan P."/>
            <person name="Zhang T."/>
            <person name="Zhou Y."/>
            <person name="Zhang J."/>
            <person name="Lin C."/>
            <person name="Li X."/>
            <person name="Xing L."/>
            <person name="Huo D."/>
            <person name="Sun M."/>
            <person name="Wang L."/>
            <person name="Mercier A."/>
            <person name="Li F."/>
            <person name="Yang H."/>
            <person name="Xiang J."/>
        </authorList>
    </citation>
    <scope>NUCLEOTIDE SEQUENCE [LARGE SCALE GENOMIC DNA]</scope>
    <source>
        <strain evidence="1">Shaxun</strain>
        <tissue evidence="1">Muscle</tissue>
    </source>
</reference>
<sequence length="195" mass="22274">MDDSAAAADHTLVIQCNQVIIFLLKRTLLAQQHLSQILNIALKSVLRCISFLMMREFFIILVVVYSSELLNEAADFRANHDSALKHGKVPRETNHATNSFHPFVCLLSARSIGKDEKTPIASSYRPFSPLKLYLDAIWETLQVSDKDRNTPGIILVIESKEQRHKLPQGSDHEFKLPFPMCQNEHKYDLLVLVYE</sequence>
<dbReference type="AlphaFoldDB" id="A0A2G8KHD6"/>
<keyword evidence="2" id="KW-1185">Reference proteome</keyword>
<accession>A0A2G8KHD6</accession>
<comment type="caution">
    <text evidence="1">The sequence shown here is derived from an EMBL/GenBank/DDBJ whole genome shotgun (WGS) entry which is preliminary data.</text>
</comment>
<dbReference type="Proteomes" id="UP000230750">
    <property type="component" value="Unassembled WGS sequence"/>
</dbReference>
<organism evidence="1 2">
    <name type="scientific">Stichopus japonicus</name>
    <name type="common">Sea cucumber</name>
    <dbReference type="NCBI Taxonomy" id="307972"/>
    <lineage>
        <taxon>Eukaryota</taxon>
        <taxon>Metazoa</taxon>
        <taxon>Echinodermata</taxon>
        <taxon>Eleutherozoa</taxon>
        <taxon>Echinozoa</taxon>
        <taxon>Holothuroidea</taxon>
        <taxon>Aspidochirotacea</taxon>
        <taxon>Aspidochirotida</taxon>
        <taxon>Stichopodidae</taxon>
        <taxon>Apostichopus</taxon>
    </lineage>
</organism>
<name>A0A2G8KHD6_STIJA</name>